<evidence type="ECO:0000313" key="8">
    <source>
        <dbReference type="Proteomes" id="UP000242525"/>
    </source>
</evidence>
<dbReference type="AlphaFoldDB" id="A0A0J9X471"/>
<name>A0A0J9X471_GEOCN</name>
<keyword evidence="4" id="KW-1133">Transmembrane helix</keyword>
<dbReference type="InterPro" id="IPR054549">
    <property type="entry name" value="UVB_sens_RUS_dom"/>
</dbReference>
<dbReference type="InterPro" id="IPR006968">
    <property type="entry name" value="RUS_fam"/>
</dbReference>
<protein>
    <recommendedName>
        <fullName evidence="6">Protein root UVB sensitive/RUS domain-containing protein</fullName>
    </recommendedName>
</protein>
<comment type="caution">
    <text evidence="7">The sequence shown here is derived from an EMBL/GenBank/DDBJ whole genome shotgun (WGS) entry which is preliminary data.</text>
</comment>
<organism evidence="7 8">
    <name type="scientific">Geotrichum candidum</name>
    <name type="common">Oospora lactis</name>
    <name type="synonym">Dipodascus geotrichum</name>
    <dbReference type="NCBI Taxonomy" id="1173061"/>
    <lineage>
        <taxon>Eukaryota</taxon>
        <taxon>Fungi</taxon>
        <taxon>Dikarya</taxon>
        <taxon>Ascomycota</taxon>
        <taxon>Saccharomycotina</taxon>
        <taxon>Dipodascomycetes</taxon>
        <taxon>Dipodascales</taxon>
        <taxon>Dipodascaceae</taxon>
        <taxon>Geotrichum</taxon>
    </lineage>
</organism>
<dbReference type="PANTHER" id="PTHR12770">
    <property type="entry name" value="RUS1 FAMILY PROTEIN C16ORF58"/>
    <property type="match status" value="1"/>
</dbReference>
<evidence type="ECO:0000256" key="5">
    <source>
        <dbReference type="ARBA" id="ARBA00023136"/>
    </source>
</evidence>
<evidence type="ECO:0000259" key="6">
    <source>
        <dbReference type="Pfam" id="PF04884"/>
    </source>
</evidence>
<evidence type="ECO:0000256" key="3">
    <source>
        <dbReference type="ARBA" id="ARBA00022692"/>
    </source>
</evidence>
<dbReference type="Proteomes" id="UP000242525">
    <property type="component" value="Unassembled WGS sequence"/>
</dbReference>
<evidence type="ECO:0000256" key="4">
    <source>
        <dbReference type="ARBA" id="ARBA00022989"/>
    </source>
</evidence>
<evidence type="ECO:0000256" key="2">
    <source>
        <dbReference type="ARBA" id="ARBA00007558"/>
    </source>
</evidence>
<comment type="similarity">
    <text evidence="2">Belongs to the RUS1 family.</text>
</comment>
<dbReference type="PANTHER" id="PTHR12770:SF31">
    <property type="entry name" value="RUS FAMILY MEMBER 1"/>
    <property type="match status" value="1"/>
</dbReference>
<keyword evidence="8" id="KW-1185">Reference proteome</keyword>
<keyword evidence="5" id="KW-0472">Membrane</keyword>
<keyword evidence="3" id="KW-0812">Transmembrane</keyword>
<dbReference type="OrthoDB" id="364779at2759"/>
<sequence>MTASGVATPTYLDIEKSASITNSPSGLSSRFPFRIKEIDENGELCRIYESRPSVNNSFDTTRLTSHLMPTSKVSLNSVSTVQYLVNVFLPTGYPYSVTPDYFDYQIFDSFQAFSSSIASLFANRAVLSAVGVGDQSASSTSALFMKIVQETIGRLGTIGFAWKFGSALEPECKKYRFMADIFNDSAMVFDCLSPLFPFDKKLVVGMLCMSGLLRSICGVMAGGSRAALTQHFTDPVRGSIADVNAKDQSQETVISLMGMLAGSLVVGVVKGEGVAMWAVVATLLTLHLWTNYRAVSSVVLKSLNRQRANIVFSDIHKSLAELKQTAQVDVNFDMSLSRLLLTPKKVARRENILEPDGAVRNSDGKIIGYAYFDGFETISSNAQNLNISITELVKVTSDWGYIIWYQVLDNKLTRVYITLLDEDNSSSTTGSGDLRAWAHAYLIANAVSSYFSMRGSFEEKYDISDPLALIKTTADTLTTIFDELRITKALKLCGWDLSNRNIISHPVKKVFIEK</sequence>
<evidence type="ECO:0000256" key="1">
    <source>
        <dbReference type="ARBA" id="ARBA00004370"/>
    </source>
</evidence>
<dbReference type="EMBL" id="CCBN010000001">
    <property type="protein sequence ID" value="CDO51540.1"/>
    <property type="molecule type" value="Genomic_DNA"/>
</dbReference>
<reference evidence="7" key="1">
    <citation type="submission" date="2014-03" db="EMBL/GenBank/DDBJ databases">
        <authorList>
            <person name="Casaregola S."/>
        </authorList>
    </citation>
    <scope>NUCLEOTIDE SEQUENCE [LARGE SCALE GENOMIC DNA]</scope>
    <source>
        <strain evidence="7">CLIB 918</strain>
    </source>
</reference>
<accession>A0A0J9X471</accession>
<proteinExistence type="inferred from homology"/>
<dbReference type="GO" id="GO:0016020">
    <property type="term" value="C:membrane"/>
    <property type="evidence" value="ECO:0007669"/>
    <property type="project" value="UniProtKB-SubCell"/>
</dbReference>
<evidence type="ECO:0000313" key="7">
    <source>
        <dbReference type="EMBL" id="CDO51540.1"/>
    </source>
</evidence>
<dbReference type="Pfam" id="PF04884">
    <property type="entry name" value="UVB_sens_prot"/>
    <property type="match status" value="1"/>
</dbReference>
<comment type="subcellular location">
    <subcellularLocation>
        <location evidence="1">Membrane</location>
    </subcellularLocation>
</comment>
<gene>
    <name evidence="7" type="ORF">BN980_GECA01s07930g</name>
</gene>
<feature type="domain" description="Protein root UVB sensitive/RUS" evidence="6">
    <location>
        <begin position="78"/>
        <end position="315"/>
    </location>
</feature>